<evidence type="ECO:0000256" key="1">
    <source>
        <dbReference type="SAM" id="MobiDB-lite"/>
    </source>
</evidence>
<feature type="compositionally biased region" description="Pro residues" evidence="1">
    <location>
        <begin position="601"/>
        <end position="611"/>
    </location>
</feature>
<feature type="compositionally biased region" description="Acidic residues" evidence="1">
    <location>
        <begin position="217"/>
        <end position="239"/>
    </location>
</feature>
<dbReference type="Gene3D" id="3.40.50.300">
    <property type="entry name" value="P-loop containing nucleotide triphosphate hydrolases"/>
    <property type="match status" value="1"/>
</dbReference>
<evidence type="ECO:0000313" key="4">
    <source>
        <dbReference type="Proteomes" id="UP000626109"/>
    </source>
</evidence>
<proteinExistence type="predicted"/>
<feature type="domain" description="G" evidence="2">
    <location>
        <begin position="321"/>
        <end position="402"/>
    </location>
</feature>
<dbReference type="AlphaFoldDB" id="A0A813H1N9"/>
<accession>A0A813H1N9</accession>
<evidence type="ECO:0000313" key="3">
    <source>
        <dbReference type="EMBL" id="CAE8631558.1"/>
    </source>
</evidence>
<feature type="compositionally biased region" description="Acidic residues" evidence="1">
    <location>
        <begin position="176"/>
        <end position="186"/>
    </location>
</feature>
<dbReference type="PANTHER" id="PTHR11649">
    <property type="entry name" value="MSS1/TRME-RELATED GTP-BINDING PROTEIN"/>
    <property type="match status" value="1"/>
</dbReference>
<feature type="region of interest" description="Disordered" evidence="1">
    <location>
        <begin position="15"/>
        <end position="52"/>
    </location>
</feature>
<reference evidence="3" key="1">
    <citation type="submission" date="2021-02" db="EMBL/GenBank/DDBJ databases">
        <authorList>
            <person name="Dougan E. K."/>
            <person name="Rhodes N."/>
            <person name="Thang M."/>
            <person name="Chan C."/>
        </authorList>
    </citation>
    <scope>NUCLEOTIDE SEQUENCE</scope>
</reference>
<dbReference type="GO" id="GO:0005525">
    <property type="term" value="F:GTP binding"/>
    <property type="evidence" value="ECO:0007669"/>
    <property type="project" value="InterPro"/>
</dbReference>
<gene>
    <name evidence="3" type="ORF">PGLA2088_LOCUS1088</name>
</gene>
<dbReference type="Proteomes" id="UP000626109">
    <property type="component" value="Unassembled WGS sequence"/>
</dbReference>
<feature type="compositionally biased region" description="Basic and acidic residues" evidence="1">
    <location>
        <begin position="632"/>
        <end position="657"/>
    </location>
</feature>
<dbReference type="Pfam" id="PF01926">
    <property type="entry name" value="MMR_HSR1"/>
    <property type="match status" value="1"/>
</dbReference>
<feature type="compositionally biased region" description="Low complexity" evidence="1">
    <location>
        <begin position="15"/>
        <end position="29"/>
    </location>
</feature>
<organism evidence="3 4">
    <name type="scientific">Polarella glacialis</name>
    <name type="common">Dinoflagellate</name>
    <dbReference type="NCBI Taxonomy" id="89957"/>
    <lineage>
        <taxon>Eukaryota</taxon>
        <taxon>Sar</taxon>
        <taxon>Alveolata</taxon>
        <taxon>Dinophyceae</taxon>
        <taxon>Suessiales</taxon>
        <taxon>Suessiaceae</taxon>
        <taxon>Polarella</taxon>
    </lineage>
</organism>
<dbReference type="EMBL" id="CAJNNW010000820">
    <property type="protein sequence ID" value="CAE8631558.1"/>
    <property type="molecule type" value="Genomic_DNA"/>
</dbReference>
<sequence>MASCAGVVATLAHPPAAQPQPQRWRQAAASVPSRGPSALLRPGQQSSHSHSHSLAASAAACIAAACGQVGRRRRRVSASRQFGEAFFLRSCVARRAGSGRPGEDWDTLSVKEIYVMLNEAPTTATALRLAARLRRAAREERRLKDGRAVSAENVDKAMDAFLEKVSRLRENGFKEDDGEDDEEEESLPASSPFARPAGESRRESGRMPGYDAWTSPENDDDDNGGDYNDQELQELEEEKGEQLPRKPLKIKKFVRSAPTGPMAPGPGGKVSPELWESVIDKKYNNVDRVWQSPTAASLPTAPEKHLDSMLPQDAWLRLPHIAVNGMTNCGKSTLINHAVHWNYAAKASSVAGKTKSIDFYVVNNRFVLVDLPGYPDPEEIAHLGVLKNWERQWEELVLTYLKMCADGKYDLRLLLQLQLTRKRPTKMCQKFVGDCQSLDLPLLMVMTKDDQLKRGHEERIHYVRNIKNILAAPDLAHLHYTCDTEQRSNRSCKKQLHRWMRESVQAESSAEVKQKLKDFGLVIMPTRERAGMPSSKALAEEPLHLTEAEIEEGRVAKAAAEAAAEEAEEAGFNWKEESERQKKLRRVELRRRERVRERGPPPETEPVSRPAPPKEPRKPPPTRAEAKLLAARAEKRDQMAERQKKREQARQARDKLLSPEALAGADVGASE</sequence>
<evidence type="ECO:0000259" key="2">
    <source>
        <dbReference type="Pfam" id="PF01926"/>
    </source>
</evidence>
<protein>
    <recommendedName>
        <fullName evidence="2">G domain-containing protein</fullName>
    </recommendedName>
</protein>
<dbReference type="InterPro" id="IPR006073">
    <property type="entry name" value="GTP-bd"/>
</dbReference>
<dbReference type="SUPFAM" id="SSF52540">
    <property type="entry name" value="P-loop containing nucleoside triphosphate hydrolases"/>
    <property type="match status" value="1"/>
</dbReference>
<feature type="region of interest" description="Disordered" evidence="1">
    <location>
        <begin position="593"/>
        <end position="671"/>
    </location>
</feature>
<name>A0A813H1N9_POLGL</name>
<dbReference type="InterPro" id="IPR027417">
    <property type="entry name" value="P-loop_NTPase"/>
</dbReference>
<comment type="caution">
    <text evidence="3">The sequence shown here is derived from an EMBL/GenBank/DDBJ whole genome shotgun (WGS) entry which is preliminary data.</text>
</comment>
<feature type="region of interest" description="Disordered" evidence="1">
    <location>
        <begin position="172"/>
        <end position="270"/>
    </location>
</feature>
<dbReference type="PANTHER" id="PTHR11649:SF13">
    <property type="entry name" value="ENGB-TYPE G DOMAIN-CONTAINING PROTEIN"/>
    <property type="match status" value="1"/>
</dbReference>